<organism evidence="7 8">
    <name type="scientific">Dipteronia sinensis</name>
    <dbReference type="NCBI Taxonomy" id="43782"/>
    <lineage>
        <taxon>Eukaryota</taxon>
        <taxon>Viridiplantae</taxon>
        <taxon>Streptophyta</taxon>
        <taxon>Embryophyta</taxon>
        <taxon>Tracheophyta</taxon>
        <taxon>Spermatophyta</taxon>
        <taxon>Magnoliopsida</taxon>
        <taxon>eudicotyledons</taxon>
        <taxon>Gunneridae</taxon>
        <taxon>Pentapetalae</taxon>
        <taxon>rosids</taxon>
        <taxon>malvids</taxon>
        <taxon>Sapindales</taxon>
        <taxon>Sapindaceae</taxon>
        <taxon>Hippocastanoideae</taxon>
        <taxon>Acereae</taxon>
        <taxon>Dipteronia</taxon>
    </lineage>
</organism>
<dbReference type="PROSITE" id="PS50966">
    <property type="entry name" value="ZF_SWIM"/>
    <property type="match status" value="1"/>
</dbReference>
<dbReference type="EMBL" id="JANJYJ010000001">
    <property type="protein sequence ID" value="KAK3232076.1"/>
    <property type="molecule type" value="Genomic_DNA"/>
</dbReference>
<evidence type="ECO:0000313" key="7">
    <source>
        <dbReference type="EMBL" id="KAK3232076.1"/>
    </source>
</evidence>
<accession>A0AAE0B8I9</accession>
<keyword evidence="1" id="KW-0479">Metal-binding</keyword>
<evidence type="ECO:0000313" key="8">
    <source>
        <dbReference type="Proteomes" id="UP001281410"/>
    </source>
</evidence>
<evidence type="ECO:0000256" key="3">
    <source>
        <dbReference type="ARBA" id="ARBA00022833"/>
    </source>
</evidence>
<comment type="caution">
    <text evidence="7">The sequence shown here is derived from an EMBL/GenBank/DDBJ whole genome shotgun (WGS) entry which is preliminary data.</text>
</comment>
<dbReference type="InterPro" id="IPR006564">
    <property type="entry name" value="Znf_PMZ"/>
</dbReference>
<name>A0AAE0B8I9_9ROSI</name>
<evidence type="ECO:0000259" key="6">
    <source>
        <dbReference type="PROSITE" id="PS50966"/>
    </source>
</evidence>
<keyword evidence="2 4" id="KW-0863">Zinc-finger</keyword>
<evidence type="ECO:0000256" key="1">
    <source>
        <dbReference type="ARBA" id="ARBA00022723"/>
    </source>
</evidence>
<feature type="domain" description="SWIM-type" evidence="6">
    <location>
        <begin position="126"/>
        <end position="158"/>
    </location>
</feature>
<reference evidence="7" key="1">
    <citation type="journal article" date="2023" name="Plant J.">
        <title>Genome sequences and population genomics provide insights into the demographic history, inbreeding, and mutation load of two 'living fossil' tree species of Dipteronia.</title>
        <authorList>
            <person name="Feng Y."/>
            <person name="Comes H.P."/>
            <person name="Chen J."/>
            <person name="Zhu S."/>
            <person name="Lu R."/>
            <person name="Zhang X."/>
            <person name="Li P."/>
            <person name="Qiu J."/>
            <person name="Olsen K.M."/>
            <person name="Qiu Y."/>
        </authorList>
    </citation>
    <scope>NUCLEOTIDE SEQUENCE</scope>
    <source>
        <strain evidence="7">NBL</strain>
    </source>
</reference>
<evidence type="ECO:0000256" key="2">
    <source>
        <dbReference type="ARBA" id="ARBA00022771"/>
    </source>
</evidence>
<evidence type="ECO:0000256" key="5">
    <source>
        <dbReference type="SAM" id="MobiDB-lite"/>
    </source>
</evidence>
<dbReference type="SMART" id="SM00575">
    <property type="entry name" value="ZnF_PMZ"/>
    <property type="match status" value="1"/>
</dbReference>
<keyword evidence="8" id="KW-1185">Reference proteome</keyword>
<proteinExistence type="predicted"/>
<evidence type="ECO:0000256" key="4">
    <source>
        <dbReference type="PROSITE-ProRule" id="PRU00325"/>
    </source>
</evidence>
<gene>
    <name evidence="7" type="ORF">Dsin_003957</name>
</gene>
<dbReference type="AlphaFoldDB" id="A0AAE0B8I9"/>
<feature type="region of interest" description="Disordered" evidence="5">
    <location>
        <begin position="202"/>
        <end position="238"/>
    </location>
</feature>
<dbReference type="PANTHER" id="PTHR31973">
    <property type="entry name" value="POLYPROTEIN, PUTATIVE-RELATED"/>
    <property type="match status" value="1"/>
</dbReference>
<dbReference type="Proteomes" id="UP001281410">
    <property type="component" value="Unassembled WGS sequence"/>
</dbReference>
<protein>
    <recommendedName>
        <fullName evidence="6">SWIM-type domain-containing protein</fullName>
    </recommendedName>
</protein>
<dbReference type="PANTHER" id="PTHR31973:SF187">
    <property type="entry name" value="MUTATOR TRANSPOSASE MUDRA PROTEIN"/>
    <property type="match status" value="1"/>
</dbReference>
<dbReference type="GO" id="GO:0008270">
    <property type="term" value="F:zinc ion binding"/>
    <property type="evidence" value="ECO:0007669"/>
    <property type="project" value="UniProtKB-KW"/>
</dbReference>
<keyword evidence="3" id="KW-0862">Zinc</keyword>
<sequence length="238" mass="27706">MEKITKLQEDNINEYNYVMKVPLKHWALHAFKDYVKPNHVTNNISECFNVWIEQFRAQPALSILKGVRRKMMQRMAKRLKEGRNRASNIPHLVNKKLSERQDDWRFVSFLCASDKEFEVKDGVTFYIVNLDSKRCDYGLWELSGVPCKHTLAVLTGTRQQVENFIHPYLLKGAYIRTYNNIIHLIPDQSPWPNIQANLVLPPEKKRKPGMLKKNHKSAPDEPRKIKRSGGVKYSSCGA</sequence>
<dbReference type="Pfam" id="PF04434">
    <property type="entry name" value="SWIM"/>
    <property type="match status" value="1"/>
</dbReference>
<feature type="compositionally biased region" description="Basic residues" evidence="5">
    <location>
        <begin position="204"/>
        <end position="216"/>
    </location>
</feature>
<dbReference type="InterPro" id="IPR007527">
    <property type="entry name" value="Znf_SWIM"/>
</dbReference>